<dbReference type="SUPFAM" id="SSF88697">
    <property type="entry name" value="PUA domain-like"/>
    <property type="match status" value="1"/>
</dbReference>
<feature type="compositionally biased region" description="Acidic residues" evidence="3">
    <location>
        <begin position="411"/>
        <end position="423"/>
    </location>
</feature>
<dbReference type="InterPro" id="IPR036987">
    <property type="entry name" value="SRA-YDG_sf"/>
</dbReference>
<feature type="compositionally biased region" description="Low complexity" evidence="3">
    <location>
        <begin position="424"/>
        <end position="434"/>
    </location>
</feature>
<dbReference type="PANTHER" id="PTHR14140">
    <property type="entry name" value="E3 UBIQUITIN-PROTEIN LIGASE UHRF-RELATED"/>
    <property type="match status" value="1"/>
</dbReference>
<keyword evidence="7" id="KW-1185">Reference proteome</keyword>
<dbReference type="Pfam" id="PF02182">
    <property type="entry name" value="SAD_SRA"/>
    <property type="match status" value="1"/>
</dbReference>
<evidence type="ECO:0000259" key="5">
    <source>
        <dbReference type="PROSITE" id="PS51015"/>
    </source>
</evidence>
<dbReference type="OrthoDB" id="2270193at2759"/>
<dbReference type="GO" id="GO:0016567">
    <property type="term" value="P:protein ubiquitination"/>
    <property type="evidence" value="ECO:0007669"/>
    <property type="project" value="TreeGrafter"/>
</dbReference>
<evidence type="ECO:0000313" key="7">
    <source>
        <dbReference type="Proteomes" id="UP000823405"/>
    </source>
</evidence>
<dbReference type="GO" id="GO:0044027">
    <property type="term" value="P:negative regulation of gene expression via chromosomal CpG island methylation"/>
    <property type="evidence" value="ECO:0007669"/>
    <property type="project" value="TreeGrafter"/>
</dbReference>
<evidence type="ECO:0000259" key="4">
    <source>
        <dbReference type="PROSITE" id="PS50053"/>
    </source>
</evidence>
<dbReference type="PANTHER" id="PTHR14140:SF45">
    <property type="entry name" value="RING-TYPE E3 UBIQUITIN TRANSFERASE"/>
    <property type="match status" value="1"/>
</dbReference>
<dbReference type="CDD" id="cd17039">
    <property type="entry name" value="Ubl_ubiquitin_like"/>
    <property type="match status" value="1"/>
</dbReference>
<feature type="region of interest" description="Disordered" evidence="3">
    <location>
        <begin position="397"/>
        <end position="465"/>
    </location>
</feature>
<dbReference type="PROSITE" id="PS51015">
    <property type="entry name" value="YDG"/>
    <property type="match status" value="1"/>
</dbReference>
<dbReference type="SMART" id="SM00466">
    <property type="entry name" value="SRA"/>
    <property type="match status" value="1"/>
</dbReference>
<evidence type="ECO:0000256" key="1">
    <source>
        <dbReference type="ARBA" id="ARBA00023242"/>
    </source>
</evidence>
<dbReference type="PROSITE" id="PS50053">
    <property type="entry name" value="UBIQUITIN_2"/>
    <property type="match status" value="1"/>
</dbReference>
<dbReference type="InterPro" id="IPR003105">
    <property type="entry name" value="SRA_YDG"/>
</dbReference>
<accession>A0A9P6UMR9</accession>
<feature type="domain" description="YDG" evidence="5">
    <location>
        <begin position="124"/>
        <end position="279"/>
    </location>
</feature>
<dbReference type="GO" id="GO:0061630">
    <property type="term" value="F:ubiquitin protein ligase activity"/>
    <property type="evidence" value="ECO:0007669"/>
    <property type="project" value="TreeGrafter"/>
</dbReference>
<dbReference type="InterPro" id="IPR045134">
    <property type="entry name" value="UHRF1/2-like"/>
</dbReference>
<dbReference type="InterPro" id="IPR015947">
    <property type="entry name" value="PUA-like_sf"/>
</dbReference>
<dbReference type="SUPFAM" id="SSF54236">
    <property type="entry name" value="Ubiquitin-like"/>
    <property type="match status" value="1"/>
</dbReference>
<protein>
    <submittedName>
        <fullName evidence="6">Ubiquitin-like with PHD and RING finger domains 2</fullName>
    </submittedName>
</protein>
<name>A0A9P6UMR9_9FUNG</name>
<feature type="region of interest" description="Disordered" evidence="3">
    <location>
        <begin position="287"/>
        <end position="317"/>
    </location>
</feature>
<dbReference type="GO" id="GO:0005634">
    <property type="term" value="C:nucleus"/>
    <property type="evidence" value="ECO:0007669"/>
    <property type="project" value="UniProtKB-SubCell"/>
</dbReference>
<dbReference type="Gene3D" id="2.30.280.10">
    <property type="entry name" value="SRA-YDG"/>
    <property type="match status" value="1"/>
</dbReference>
<dbReference type="AlphaFoldDB" id="A0A9P6UMR9"/>
<evidence type="ECO:0000256" key="3">
    <source>
        <dbReference type="SAM" id="MobiDB-lite"/>
    </source>
</evidence>
<comment type="caution">
    <text evidence="6">The sequence shown here is derived from an EMBL/GenBank/DDBJ whole genome shotgun (WGS) entry which is preliminary data.</text>
</comment>
<comment type="subcellular location">
    <subcellularLocation>
        <location evidence="2">Nucleus</location>
    </subcellularLocation>
</comment>
<feature type="domain" description="Ubiquitin-like" evidence="4">
    <location>
        <begin position="1"/>
        <end position="73"/>
    </location>
</feature>
<sequence>MKVNFHLIQQPDRVEYFIVPSINTTIKRVRERIAEQYEVDESSFNMYYNDNKLDDDSTLNKSRFVDHGDIVIVPVTYDKQYNYEKNNTLQQITLLLGTKIALCKSQAGRAKTVYLGCTTTHIAGPIPGIPVGTTWPMRIDASRAGVHRPAMAGISGQAEVGAESVALSGGYTDDDDKGYEFTYTGAGGNKGGIQTSNQEMTRANHGLAMTCDCPIDSAKGGEAKDWRKSRPIRVIRGHQLMNMYSPRAGYRYDGIYKVVKYWPEMGKAGFRIWRYLMRRDDPEAAPWETQASIPVPSIPTPSNEKRPRSAGPSTSRVDAITEASLSIRNASQPLARIVAEHQSLYPLNSSSMNQGPINESQCNDQAYGLSGLMKLQDIQMEQVDDLAYQRICLSKAPDGKQDGHIGQPGLSDDDVTVDGDDAGIGDSAGIGVDVPDPTGEKMEEGESSTWLQEARTTDQLLDDWA</sequence>
<organism evidence="6 7">
    <name type="scientific">Linnemannia gamsii</name>
    <dbReference type="NCBI Taxonomy" id="64522"/>
    <lineage>
        <taxon>Eukaryota</taxon>
        <taxon>Fungi</taxon>
        <taxon>Fungi incertae sedis</taxon>
        <taxon>Mucoromycota</taxon>
        <taxon>Mortierellomycotina</taxon>
        <taxon>Mortierellomycetes</taxon>
        <taxon>Mortierellales</taxon>
        <taxon>Mortierellaceae</taxon>
        <taxon>Linnemannia</taxon>
    </lineage>
</organism>
<evidence type="ECO:0000256" key="2">
    <source>
        <dbReference type="PROSITE-ProRule" id="PRU00358"/>
    </source>
</evidence>
<dbReference type="EMBL" id="JAAAIN010000535">
    <property type="protein sequence ID" value="KAG0313212.1"/>
    <property type="molecule type" value="Genomic_DNA"/>
</dbReference>
<proteinExistence type="predicted"/>
<dbReference type="InterPro" id="IPR000626">
    <property type="entry name" value="Ubiquitin-like_dom"/>
</dbReference>
<gene>
    <name evidence="6" type="primary">UHRF2</name>
    <name evidence="6" type="ORF">BGZ97_010410</name>
</gene>
<keyword evidence="1 2" id="KW-0539">Nucleus</keyword>
<reference evidence="6" key="1">
    <citation type="journal article" date="2020" name="Fungal Divers.">
        <title>Resolving the Mortierellaceae phylogeny through synthesis of multi-gene phylogenetics and phylogenomics.</title>
        <authorList>
            <person name="Vandepol N."/>
            <person name="Liber J."/>
            <person name="Desiro A."/>
            <person name="Na H."/>
            <person name="Kennedy M."/>
            <person name="Barry K."/>
            <person name="Grigoriev I.V."/>
            <person name="Miller A.N."/>
            <person name="O'Donnell K."/>
            <person name="Stajich J.E."/>
            <person name="Bonito G."/>
        </authorList>
    </citation>
    <scope>NUCLEOTIDE SEQUENCE</scope>
    <source>
        <strain evidence="6">NVP60</strain>
    </source>
</reference>
<dbReference type="InterPro" id="IPR029071">
    <property type="entry name" value="Ubiquitin-like_domsf"/>
</dbReference>
<evidence type="ECO:0000313" key="6">
    <source>
        <dbReference type="EMBL" id="KAG0313212.1"/>
    </source>
</evidence>
<dbReference type="Proteomes" id="UP000823405">
    <property type="component" value="Unassembled WGS sequence"/>
</dbReference>